<reference evidence="3" key="3">
    <citation type="submission" date="2021-02" db="UniProtKB">
        <authorList>
            <consortium name="EnsemblMetazoa"/>
        </authorList>
    </citation>
    <scope>IDENTIFICATION</scope>
    <source>
        <strain evidence="3">USDA</strain>
    </source>
</reference>
<dbReference type="VEuPathDB" id="VectorBase:PHUM215300"/>
<dbReference type="EMBL" id="AAZO01002474">
    <property type="status" value="NOT_ANNOTATED_CDS"/>
    <property type="molecule type" value="Genomic_DNA"/>
</dbReference>
<organism>
    <name type="scientific">Pediculus humanus subsp. corporis</name>
    <name type="common">Body louse</name>
    <dbReference type="NCBI Taxonomy" id="121224"/>
    <lineage>
        <taxon>Eukaryota</taxon>
        <taxon>Metazoa</taxon>
        <taxon>Ecdysozoa</taxon>
        <taxon>Arthropoda</taxon>
        <taxon>Hexapoda</taxon>
        <taxon>Insecta</taxon>
        <taxon>Pterygota</taxon>
        <taxon>Neoptera</taxon>
        <taxon>Paraneoptera</taxon>
        <taxon>Psocodea</taxon>
        <taxon>Troctomorpha</taxon>
        <taxon>Phthiraptera</taxon>
        <taxon>Anoplura</taxon>
        <taxon>Pediculidae</taxon>
        <taxon>Pediculus</taxon>
    </lineage>
</organism>
<accession>E0VHQ6</accession>
<dbReference type="InParanoid" id="E0VHQ6"/>
<proteinExistence type="predicted"/>
<dbReference type="GeneID" id="8237485"/>
<keyword evidence="4" id="KW-1185">Reference proteome</keyword>
<sequence>MPVGPGGSNTSGNQPRQTFRPPWVKEGPPPIPMPSQPWVKSNRNFQPSENKQENPPPFLKQLRKQPSMDKPSPPPPPTVGPVEKKTNLPPTTRENGTMPPGNRDMLAKNIMPEQPVKRIPEPVQKPPLPTDRRTSEVSIPIKIEKTTSKTMVKPPLENQVVKPVDKIPGPPKPPPFMPPAPPAPPPPPPSEKDLGKLI</sequence>
<reference evidence="2" key="2">
    <citation type="submission" date="2007-04" db="EMBL/GenBank/DDBJ databases">
        <title>The genome of the human body louse.</title>
        <authorList>
            <consortium name="The Human Body Louse Genome Consortium"/>
            <person name="Kirkness E."/>
            <person name="Walenz B."/>
            <person name="Hass B."/>
            <person name="Bruggner R."/>
            <person name="Strausberg R."/>
        </authorList>
    </citation>
    <scope>NUCLEOTIDE SEQUENCE</scope>
    <source>
        <strain evidence="2">USDA</strain>
    </source>
</reference>
<name>E0VHQ6_PEDHC</name>
<gene>
    <name evidence="3" type="primary">8237485</name>
    <name evidence="2" type="ORF">Phum_PHUM215300</name>
</gene>
<feature type="compositionally biased region" description="Pro residues" evidence="1">
    <location>
        <begin position="168"/>
        <end position="189"/>
    </location>
</feature>
<dbReference type="RefSeq" id="XP_002425680.1">
    <property type="nucleotide sequence ID" value="XM_002425635.1"/>
</dbReference>
<dbReference type="STRING" id="121224.E0VHQ6"/>
<reference evidence="2" key="1">
    <citation type="submission" date="2007-04" db="EMBL/GenBank/DDBJ databases">
        <title>Annotation of Pediculus humanus corporis strain USDA.</title>
        <authorList>
            <person name="Kirkness E."/>
            <person name="Hannick L."/>
            <person name="Hass B."/>
            <person name="Bruggner R."/>
            <person name="Lawson D."/>
            <person name="Bidwell S."/>
            <person name="Joardar V."/>
            <person name="Caler E."/>
            <person name="Walenz B."/>
            <person name="Inman J."/>
            <person name="Schobel S."/>
            <person name="Galinsky K."/>
            <person name="Amedeo P."/>
            <person name="Strausberg R."/>
        </authorList>
    </citation>
    <scope>NUCLEOTIDE SEQUENCE</scope>
    <source>
        <strain evidence="2">USDA</strain>
    </source>
</reference>
<feature type="region of interest" description="Disordered" evidence="1">
    <location>
        <begin position="1"/>
        <end position="198"/>
    </location>
</feature>
<dbReference type="EMBL" id="DS235171">
    <property type="protein sequence ID" value="EEB12942.1"/>
    <property type="molecule type" value="Genomic_DNA"/>
</dbReference>
<feature type="compositionally biased region" description="Polar residues" evidence="1">
    <location>
        <begin position="38"/>
        <end position="49"/>
    </location>
</feature>
<evidence type="ECO:0000313" key="2">
    <source>
        <dbReference type="EMBL" id="EEB12942.1"/>
    </source>
</evidence>
<dbReference type="OMA" id="KAWDFQL"/>
<dbReference type="EnsemblMetazoa" id="PHUM215300-RA">
    <property type="protein sequence ID" value="PHUM215300-PA"/>
    <property type="gene ID" value="PHUM215300"/>
</dbReference>
<evidence type="ECO:0000256" key="1">
    <source>
        <dbReference type="SAM" id="MobiDB-lite"/>
    </source>
</evidence>
<dbReference type="CTD" id="8237485"/>
<dbReference type="OrthoDB" id="6157464at2759"/>
<protein>
    <submittedName>
        <fullName evidence="2 3">Uncharacterized protein</fullName>
    </submittedName>
</protein>
<evidence type="ECO:0000313" key="3">
    <source>
        <dbReference type="EnsemblMetazoa" id="PHUM215300-PA"/>
    </source>
</evidence>
<dbReference type="AlphaFoldDB" id="E0VHQ6"/>
<evidence type="ECO:0000313" key="4">
    <source>
        <dbReference type="Proteomes" id="UP000009046"/>
    </source>
</evidence>
<dbReference type="Proteomes" id="UP000009046">
    <property type="component" value="Unassembled WGS sequence"/>
</dbReference>
<dbReference type="HOGENOM" id="CLU_1379621_0_0_1"/>
<dbReference type="KEGG" id="phu:Phum_PHUM215300"/>